<reference evidence="2 3" key="1">
    <citation type="journal article" date="2019" name="Int. J. Syst. Evol. Microbiol.">
        <title>The Global Catalogue of Microorganisms (GCM) 10K type strain sequencing project: providing services to taxonomists for standard genome sequencing and annotation.</title>
        <authorList>
            <consortium name="The Broad Institute Genomics Platform"/>
            <consortium name="The Broad Institute Genome Sequencing Center for Infectious Disease"/>
            <person name="Wu L."/>
            <person name="Ma J."/>
        </authorList>
    </citation>
    <scope>NUCLEOTIDE SEQUENCE [LARGE SCALE GENOMIC DNA]</scope>
    <source>
        <strain evidence="2 3">JCM 17504</strain>
    </source>
</reference>
<gene>
    <name evidence="2" type="ORF">GCM10025751_56220</name>
</gene>
<proteinExistence type="predicted"/>
<organism evidence="2 3">
    <name type="scientific">Haladaptatus pallidirubidus</name>
    <dbReference type="NCBI Taxonomy" id="1008152"/>
    <lineage>
        <taxon>Archaea</taxon>
        <taxon>Methanobacteriati</taxon>
        <taxon>Methanobacteriota</taxon>
        <taxon>Stenosarchaea group</taxon>
        <taxon>Halobacteria</taxon>
        <taxon>Halobacteriales</taxon>
        <taxon>Haladaptataceae</taxon>
        <taxon>Haladaptatus</taxon>
    </lineage>
</organism>
<dbReference type="EMBL" id="BAABKX010000030">
    <property type="protein sequence ID" value="GAA5065378.1"/>
    <property type="molecule type" value="Genomic_DNA"/>
</dbReference>
<dbReference type="GO" id="GO:0016747">
    <property type="term" value="F:acyltransferase activity, transferring groups other than amino-acyl groups"/>
    <property type="evidence" value="ECO:0007669"/>
    <property type="project" value="InterPro"/>
</dbReference>
<protein>
    <recommendedName>
        <fullName evidence="1">N-acetyltransferase domain-containing protein</fullName>
    </recommendedName>
</protein>
<dbReference type="PROSITE" id="PS51186">
    <property type="entry name" value="GNAT"/>
    <property type="match status" value="1"/>
</dbReference>
<dbReference type="CDD" id="cd04301">
    <property type="entry name" value="NAT_SF"/>
    <property type="match status" value="1"/>
</dbReference>
<dbReference type="Pfam" id="PF00583">
    <property type="entry name" value="Acetyltransf_1"/>
    <property type="match status" value="1"/>
</dbReference>
<dbReference type="AlphaFoldDB" id="A0AAV3UQZ8"/>
<dbReference type="SUPFAM" id="SSF55729">
    <property type="entry name" value="Acyl-CoA N-acyltransferases (Nat)"/>
    <property type="match status" value="1"/>
</dbReference>
<comment type="caution">
    <text evidence="2">The sequence shown here is derived from an EMBL/GenBank/DDBJ whole genome shotgun (WGS) entry which is preliminary data.</text>
</comment>
<accession>A0AAV3UQZ8</accession>
<dbReference type="Gene3D" id="3.40.630.30">
    <property type="match status" value="1"/>
</dbReference>
<dbReference type="Proteomes" id="UP001501729">
    <property type="component" value="Unassembled WGS sequence"/>
</dbReference>
<keyword evidence="3" id="KW-1185">Reference proteome</keyword>
<name>A0AAV3UQZ8_9EURY</name>
<dbReference type="GeneID" id="68617232"/>
<dbReference type="InterPro" id="IPR000182">
    <property type="entry name" value="GNAT_dom"/>
</dbReference>
<evidence type="ECO:0000313" key="3">
    <source>
        <dbReference type="Proteomes" id="UP001501729"/>
    </source>
</evidence>
<dbReference type="RefSeq" id="WP_227779085.1">
    <property type="nucleotide sequence ID" value="NZ_BAABKX010000030.1"/>
</dbReference>
<evidence type="ECO:0000313" key="2">
    <source>
        <dbReference type="EMBL" id="GAA5065378.1"/>
    </source>
</evidence>
<feature type="domain" description="N-acetyltransferase" evidence="1">
    <location>
        <begin position="54"/>
        <end position="155"/>
    </location>
</feature>
<evidence type="ECO:0000259" key="1">
    <source>
        <dbReference type="PROSITE" id="PS51186"/>
    </source>
</evidence>
<dbReference type="InterPro" id="IPR016181">
    <property type="entry name" value="Acyl_CoA_acyltransferase"/>
</dbReference>
<sequence length="155" mass="17077">MEAHGQQIDALESGGLDDPDAIVERLDDLKRVHQVLGPTFYGYADRESFTPIDSTARVLTPSDKTAYEEFRAAILEEEWEQGGLKFSAGNTVGLFVSEELVAIAGYEIWDDVIAHIAVVTHPNHRSEGYGQAVVSRATEHALSAGFLPQYRTLDE</sequence>